<dbReference type="Proteomes" id="UP000627838">
    <property type="component" value="Unassembled WGS sequence"/>
</dbReference>
<organism evidence="3 4">
    <name type="scientific">Actinomadura algeriensis</name>
    <dbReference type="NCBI Taxonomy" id="1679523"/>
    <lineage>
        <taxon>Bacteria</taxon>
        <taxon>Bacillati</taxon>
        <taxon>Actinomycetota</taxon>
        <taxon>Actinomycetes</taxon>
        <taxon>Streptosporangiales</taxon>
        <taxon>Thermomonosporaceae</taxon>
        <taxon>Actinomadura</taxon>
    </lineage>
</organism>
<dbReference type="RefSeq" id="WP_318783908.1">
    <property type="nucleotide sequence ID" value="NZ_JADBDZ010000001.1"/>
</dbReference>
<evidence type="ECO:0000313" key="3">
    <source>
        <dbReference type="EMBL" id="MBE1530809.1"/>
    </source>
</evidence>
<gene>
    <name evidence="3" type="ORF">H4W34_000642</name>
</gene>
<evidence type="ECO:0000256" key="1">
    <source>
        <dbReference type="ARBA" id="ARBA00022527"/>
    </source>
</evidence>
<dbReference type="Pfam" id="PF13581">
    <property type="entry name" value="HATPase_c_2"/>
    <property type="match status" value="1"/>
</dbReference>
<feature type="domain" description="Histidine kinase/HSP90-like ATPase" evidence="2">
    <location>
        <begin position="13"/>
        <end position="111"/>
    </location>
</feature>
<keyword evidence="4" id="KW-1185">Reference proteome</keyword>
<dbReference type="SUPFAM" id="SSF55874">
    <property type="entry name" value="ATPase domain of HSP90 chaperone/DNA topoisomerase II/histidine kinase"/>
    <property type="match status" value="1"/>
</dbReference>
<comment type="caution">
    <text evidence="3">The sequence shown here is derived from an EMBL/GenBank/DDBJ whole genome shotgun (WGS) entry which is preliminary data.</text>
</comment>
<dbReference type="InterPro" id="IPR036890">
    <property type="entry name" value="HATPase_C_sf"/>
</dbReference>
<sequence length="116" mass="12520">MGFRVDEWGLRAIADEVSLIVTELVTNAVRSVPDSMIRVRFTREVGCVLLAVWDASDAMPVARPLVPDVRPDPMALEPGHEEGGRGLHLVRALASECGACKTEPSGKWVWAKVAAG</sequence>
<reference evidence="3 4" key="1">
    <citation type="submission" date="2020-10" db="EMBL/GenBank/DDBJ databases">
        <title>Sequencing the genomes of 1000 actinobacteria strains.</title>
        <authorList>
            <person name="Klenk H.-P."/>
        </authorList>
    </citation>
    <scope>NUCLEOTIDE SEQUENCE [LARGE SCALE GENOMIC DNA]</scope>
    <source>
        <strain evidence="3 4">DSM 46744</strain>
    </source>
</reference>
<keyword evidence="1" id="KW-0808">Transferase</keyword>
<name>A0ABR9JJU6_9ACTN</name>
<dbReference type="InterPro" id="IPR050267">
    <property type="entry name" value="Anti-sigma-factor_SerPK"/>
</dbReference>
<dbReference type="InterPro" id="IPR003594">
    <property type="entry name" value="HATPase_dom"/>
</dbReference>
<dbReference type="EMBL" id="JADBDZ010000001">
    <property type="protein sequence ID" value="MBE1530809.1"/>
    <property type="molecule type" value="Genomic_DNA"/>
</dbReference>
<accession>A0ABR9JJU6</accession>
<proteinExistence type="predicted"/>
<dbReference type="CDD" id="cd16936">
    <property type="entry name" value="HATPase_RsbW-like"/>
    <property type="match status" value="1"/>
</dbReference>
<dbReference type="PANTHER" id="PTHR35526:SF3">
    <property type="entry name" value="ANTI-SIGMA-F FACTOR RSBW"/>
    <property type="match status" value="1"/>
</dbReference>
<dbReference type="PANTHER" id="PTHR35526">
    <property type="entry name" value="ANTI-SIGMA-F FACTOR RSBW-RELATED"/>
    <property type="match status" value="1"/>
</dbReference>
<evidence type="ECO:0000259" key="2">
    <source>
        <dbReference type="Pfam" id="PF13581"/>
    </source>
</evidence>
<keyword evidence="1" id="KW-0723">Serine/threonine-protein kinase</keyword>
<evidence type="ECO:0000313" key="4">
    <source>
        <dbReference type="Proteomes" id="UP000627838"/>
    </source>
</evidence>
<protein>
    <submittedName>
        <fullName evidence="3">Anti-sigma regulatory factor (Ser/Thr protein kinase)</fullName>
    </submittedName>
</protein>
<keyword evidence="1" id="KW-0418">Kinase</keyword>
<dbReference type="Gene3D" id="3.30.565.10">
    <property type="entry name" value="Histidine kinase-like ATPase, C-terminal domain"/>
    <property type="match status" value="1"/>
</dbReference>